<dbReference type="EMBL" id="LAZL01000007">
    <property type="protein sequence ID" value="KMT65906.1"/>
    <property type="molecule type" value="Genomic_DNA"/>
</dbReference>
<evidence type="ECO:0000313" key="2">
    <source>
        <dbReference type="EMBL" id="KMT65906.1"/>
    </source>
</evidence>
<dbReference type="PATRIC" id="fig|1513271.3.peg.1107"/>
<reference evidence="2 3" key="1">
    <citation type="submission" date="2015-04" db="EMBL/GenBank/DDBJ databases">
        <title>Draft Genome Sequence of the Novel Agar-Digesting Marine Bacterium Q1.</title>
        <authorList>
            <person name="Li Y."/>
            <person name="Li D."/>
            <person name="Chen G."/>
            <person name="Du Z."/>
        </authorList>
    </citation>
    <scope>NUCLEOTIDE SEQUENCE [LARGE SCALE GENOMIC DNA]</scope>
    <source>
        <strain evidence="2 3">Q1</strain>
    </source>
</reference>
<accession>A0A0J8JMR8</accession>
<dbReference type="STRING" id="1513271.XM47_05415"/>
<sequence>MKTSAHLNAKMILVFSFILLAGCAAKSEYKPANNSGYGYQESLINADRYRVQFKTRGDDRAKVADFALLRAAELTVQQGYDWFIVVSKETVVNKAEQRPNISASRGVNATRECGLLGCKTSYRPSTSIGVGFTFGDQSNDIESILEIKMGKAVRPDILESYNAQEIVDNMTQKYKLANTAKE</sequence>
<dbReference type="AlphaFoldDB" id="A0A0J8JMR8"/>
<keyword evidence="1" id="KW-0732">Signal</keyword>
<protein>
    <recommendedName>
        <fullName evidence="4">Lipoprotein</fullName>
    </recommendedName>
</protein>
<dbReference type="NCBIfam" id="NF047637">
    <property type="entry name" value="lipo_CC0125"/>
    <property type="match status" value="1"/>
</dbReference>
<comment type="caution">
    <text evidence="2">The sequence shown here is derived from an EMBL/GenBank/DDBJ whole genome shotgun (WGS) entry which is preliminary data.</text>
</comment>
<dbReference type="PROSITE" id="PS51257">
    <property type="entry name" value="PROKAR_LIPOPROTEIN"/>
    <property type="match status" value="1"/>
</dbReference>
<keyword evidence="3" id="KW-1185">Reference proteome</keyword>
<gene>
    <name evidence="2" type="ORF">XM47_05415</name>
</gene>
<dbReference type="RefSeq" id="WP_077066487.1">
    <property type="nucleotide sequence ID" value="NZ_KQ130485.1"/>
</dbReference>
<organism evidence="2 3">
    <name type="scientific">Catenovulum maritimum</name>
    <dbReference type="NCBI Taxonomy" id="1513271"/>
    <lineage>
        <taxon>Bacteria</taxon>
        <taxon>Pseudomonadati</taxon>
        <taxon>Pseudomonadota</taxon>
        <taxon>Gammaproteobacteria</taxon>
        <taxon>Alteromonadales</taxon>
        <taxon>Alteromonadaceae</taxon>
        <taxon>Catenovulum</taxon>
    </lineage>
</organism>
<feature type="signal peptide" evidence="1">
    <location>
        <begin position="1"/>
        <end position="21"/>
    </location>
</feature>
<name>A0A0J8JMR8_9ALTE</name>
<feature type="chain" id="PRO_5005301331" description="Lipoprotein" evidence="1">
    <location>
        <begin position="22"/>
        <end position="182"/>
    </location>
</feature>
<dbReference type="Proteomes" id="UP000037600">
    <property type="component" value="Unassembled WGS sequence"/>
</dbReference>
<proteinExistence type="predicted"/>
<evidence type="ECO:0000256" key="1">
    <source>
        <dbReference type="SAM" id="SignalP"/>
    </source>
</evidence>
<evidence type="ECO:0000313" key="3">
    <source>
        <dbReference type="Proteomes" id="UP000037600"/>
    </source>
</evidence>
<evidence type="ECO:0008006" key="4">
    <source>
        <dbReference type="Google" id="ProtNLM"/>
    </source>
</evidence>